<dbReference type="SUPFAM" id="SSF48371">
    <property type="entry name" value="ARM repeat"/>
    <property type="match status" value="1"/>
</dbReference>
<organism evidence="1 2">
    <name type="scientific">Oceaniferula marina</name>
    <dbReference type="NCBI Taxonomy" id="2748318"/>
    <lineage>
        <taxon>Bacteria</taxon>
        <taxon>Pseudomonadati</taxon>
        <taxon>Verrucomicrobiota</taxon>
        <taxon>Verrucomicrobiia</taxon>
        <taxon>Verrucomicrobiales</taxon>
        <taxon>Verrucomicrobiaceae</taxon>
        <taxon>Oceaniferula</taxon>
    </lineage>
</organism>
<dbReference type="InterPro" id="IPR016024">
    <property type="entry name" value="ARM-type_fold"/>
</dbReference>
<dbReference type="EMBL" id="JACBAZ010000001">
    <property type="protein sequence ID" value="NWK54518.1"/>
    <property type="molecule type" value="Genomic_DNA"/>
</dbReference>
<sequence length="380" mass="43020">MATQLLMKDGLGEVAVLRIINGLLASGASFSAEDFHRDAMEGLSELELKQRVSHLIEVMGKYLPTNFEEAAHILGNIRDHWDEGDANDSLRSFAAWPVIDYISVYGLEHPKIALSLLSYLTPMYSAEFAIREFLNRHPEQTYNEMSLWSLSSDEHVRRLASEGIRPRLPWGCQLPQYIENPTPVIALLNNLVDDTSDYVRRSVANNLNDISKDHPELVIATCRRWMAEAIPARQWIIRHATRTLVKAGHPEVFALLGHTASPQIEIRNLNLSHTHLELGSDLRIEAEISSCSEQMQSLVIDYTIHFVKASGQTAPKVFKWKNLKLKAGETVQLTKKHPFKVITTRNYYAGQHRLEITVNGMARAETQFELFLPELFPASS</sequence>
<name>A0A851G9W4_9BACT</name>
<proteinExistence type="predicted"/>
<dbReference type="RefSeq" id="WP_178931041.1">
    <property type="nucleotide sequence ID" value="NZ_JACBAZ010000001.1"/>
</dbReference>
<evidence type="ECO:0000313" key="2">
    <source>
        <dbReference type="Proteomes" id="UP000557872"/>
    </source>
</evidence>
<evidence type="ECO:0000313" key="1">
    <source>
        <dbReference type="EMBL" id="NWK54518.1"/>
    </source>
</evidence>
<keyword evidence="2" id="KW-1185">Reference proteome</keyword>
<protein>
    <submittedName>
        <fullName evidence="1">DNA alkylation repair protein</fullName>
    </submittedName>
</protein>
<gene>
    <name evidence="1" type="ORF">HW115_02770</name>
</gene>
<dbReference type="InterPro" id="IPR014825">
    <property type="entry name" value="DNA_alkylation"/>
</dbReference>
<dbReference type="Proteomes" id="UP000557872">
    <property type="component" value="Unassembled WGS sequence"/>
</dbReference>
<dbReference type="Gene3D" id="1.25.40.290">
    <property type="entry name" value="ARM repeat domains"/>
    <property type="match status" value="1"/>
</dbReference>
<dbReference type="AlphaFoldDB" id="A0A851G9W4"/>
<accession>A0A851G9W4</accession>
<comment type="caution">
    <text evidence="1">The sequence shown here is derived from an EMBL/GenBank/DDBJ whole genome shotgun (WGS) entry which is preliminary data.</text>
</comment>
<reference evidence="1 2" key="1">
    <citation type="submission" date="2020-07" db="EMBL/GenBank/DDBJ databases">
        <title>Roseicoccus Jingziensis gen. nov., sp. nov., isolated from coastal seawater.</title>
        <authorList>
            <person name="Feng X."/>
        </authorList>
    </citation>
    <scope>NUCLEOTIDE SEQUENCE [LARGE SCALE GENOMIC DNA]</scope>
    <source>
        <strain evidence="1 2">N1E253</strain>
    </source>
</reference>
<dbReference type="Pfam" id="PF08713">
    <property type="entry name" value="DNA_alkylation"/>
    <property type="match status" value="1"/>
</dbReference>